<dbReference type="EMBL" id="FNKQ01000002">
    <property type="protein sequence ID" value="SDQ47117.1"/>
    <property type="molecule type" value="Genomic_DNA"/>
</dbReference>
<feature type="compositionally biased region" description="Basic and acidic residues" evidence="1">
    <location>
        <begin position="1"/>
        <end position="11"/>
    </location>
</feature>
<evidence type="ECO:0000313" key="5">
    <source>
        <dbReference type="Proteomes" id="UP000255421"/>
    </source>
</evidence>
<gene>
    <name evidence="2" type="ORF">DWB78_02310</name>
    <name evidence="3" type="ORF">SAMN05216278_1645</name>
</gene>
<evidence type="ECO:0000256" key="1">
    <source>
        <dbReference type="SAM" id="MobiDB-lite"/>
    </source>
</evidence>
<dbReference type="Proteomes" id="UP000199289">
    <property type="component" value="Unassembled WGS sequence"/>
</dbReference>
<dbReference type="Proteomes" id="UP000255421">
    <property type="component" value="Unassembled WGS sequence"/>
</dbReference>
<dbReference type="OrthoDB" id="275596at2157"/>
<sequence>MPTPEENHEIALDESSDREDRERAINQLEAANECDMLADLVRSDGLEDALRKQAFESLAHPQCKPTLETLVENGEVPEAFEGDGRTLLEQTPDDAGAGP</sequence>
<keyword evidence="5" id="KW-1185">Reference proteome</keyword>
<reference evidence="4" key="1">
    <citation type="submission" date="2016-10" db="EMBL/GenBank/DDBJ databases">
        <authorList>
            <person name="Varghese N."/>
            <person name="Submissions S."/>
        </authorList>
    </citation>
    <scope>NUCLEOTIDE SEQUENCE [LARGE SCALE GENOMIC DNA]</scope>
    <source>
        <strain evidence="4">CGMCC 1.12397</strain>
    </source>
</reference>
<evidence type="ECO:0000313" key="4">
    <source>
        <dbReference type="Proteomes" id="UP000199289"/>
    </source>
</evidence>
<feature type="region of interest" description="Disordered" evidence="1">
    <location>
        <begin position="77"/>
        <end position="99"/>
    </location>
</feature>
<organism evidence="3 4">
    <name type="scientific">Halopelagius longus</name>
    <dbReference type="NCBI Taxonomy" id="1236180"/>
    <lineage>
        <taxon>Archaea</taxon>
        <taxon>Methanobacteriati</taxon>
        <taxon>Methanobacteriota</taxon>
        <taxon>Stenosarchaea group</taxon>
        <taxon>Halobacteria</taxon>
        <taxon>Halobacteriales</taxon>
        <taxon>Haloferacaceae</taxon>
    </lineage>
</organism>
<evidence type="ECO:0000313" key="3">
    <source>
        <dbReference type="EMBL" id="SDQ47117.1"/>
    </source>
</evidence>
<dbReference type="EMBL" id="QQST01000001">
    <property type="protein sequence ID" value="RDI70650.1"/>
    <property type="molecule type" value="Genomic_DNA"/>
</dbReference>
<protein>
    <recommendedName>
        <fullName evidence="6">HEAT repeat domain-containing protein</fullName>
    </recommendedName>
</protein>
<proteinExistence type="predicted"/>
<feature type="region of interest" description="Disordered" evidence="1">
    <location>
        <begin position="1"/>
        <end position="22"/>
    </location>
</feature>
<accession>A0A1H1B5C3</accession>
<reference evidence="2 5" key="3">
    <citation type="submission" date="2018-07" db="EMBL/GenBank/DDBJ databases">
        <title>Genome sequence of extremly halophilic archaeon Halopelagius longus strain BC12-B1.</title>
        <authorList>
            <person name="Zhang X."/>
        </authorList>
    </citation>
    <scope>NUCLEOTIDE SEQUENCE [LARGE SCALE GENOMIC DNA]</scope>
    <source>
        <strain evidence="2 5">BC12-B1</strain>
    </source>
</reference>
<dbReference type="RefSeq" id="WP_092535665.1">
    <property type="nucleotide sequence ID" value="NZ_FNKQ01000002.1"/>
</dbReference>
<evidence type="ECO:0008006" key="6">
    <source>
        <dbReference type="Google" id="ProtNLM"/>
    </source>
</evidence>
<name>A0A1H1B5C3_9EURY</name>
<dbReference type="AlphaFoldDB" id="A0A1H1B5C3"/>
<evidence type="ECO:0000313" key="2">
    <source>
        <dbReference type="EMBL" id="RDI70650.1"/>
    </source>
</evidence>
<reference evidence="3" key="2">
    <citation type="submission" date="2016-10" db="EMBL/GenBank/DDBJ databases">
        <authorList>
            <person name="de Groot N.N."/>
        </authorList>
    </citation>
    <scope>NUCLEOTIDE SEQUENCE [LARGE SCALE GENOMIC DNA]</scope>
    <source>
        <strain evidence="3">CGMCC 1.12397</strain>
    </source>
</reference>